<dbReference type="PANTHER" id="PTHR47628:SF1">
    <property type="entry name" value="ALIPHATIC AMIDASE EXPRESSION-REGULATING PROTEIN"/>
    <property type="match status" value="1"/>
</dbReference>
<dbReference type="NCBIfam" id="TIGR03407">
    <property type="entry name" value="urea_ABC_UrtA"/>
    <property type="match status" value="1"/>
</dbReference>
<organism evidence="2 3">
    <name type="scientific">Deinococcus xinjiangensis</name>
    <dbReference type="NCBI Taxonomy" id="457454"/>
    <lineage>
        <taxon>Bacteria</taxon>
        <taxon>Thermotogati</taxon>
        <taxon>Deinococcota</taxon>
        <taxon>Deinococci</taxon>
        <taxon>Deinococcales</taxon>
        <taxon>Deinococcaceae</taxon>
        <taxon>Deinococcus</taxon>
    </lineage>
</organism>
<dbReference type="InterPro" id="IPR028082">
    <property type="entry name" value="Peripla_BP_I"/>
</dbReference>
<dbReference type="RefSeq" id="WP_353540879.1">
    <property type="nucleotide sequence ID" value="NZ_BAABRN010000005.1"/>
</dbReference>
<dbReference type="Gene3D" id="3.40.50.2300">
    <property type="match status" value="2"/>
</dbReference>
<comment type="caution">
    <text evidence="2">The sequence shown here is derived from an EMBL/GenBank/DDBJ whole genome shotgun (WGS) entry which is preliminary data.</text>
</comment>
<dbReference type="Proteomes" id="UP001458946">
    <property type="component" value="Unassembled WGS sequence"/>
</dbReference>
<sequence>MSKVQNLSLALVLASPAFASTTLASTAAAQNAVKVGVLHSLTGTMSISEITVANAEELAVNEINAAGGVMGKNIEIVKEDGASDWPTFATKAEKLLTQDKVAVVFGGWTSASRKAMLPVFEKNKGLLFYPVQFEGNECSPNIIYTGAQPNQQALPALDWALSKGYKNIFLLGSDYVYPRTANLILKKHIAAQKATLAGEEYVALGGTEFSSVINKIKAAKPQIIINTLNGDSNVSFFKQYQAAGYSAATLPVMSFSIAEQEAQSIGPALLTGQYTTWNYFQSLPNAANKKFVAAYKAKFGKDAVVTDPMAHAYMNVYLWKAAVEKAKSFDPAAVRKAIVGISLSSPLGKITVDANGSLTQAVYIGQSGAGGQFKVISQSKGVVAPQPYDALAFAGKKCP</sequence>
<keyword evidence="1" id="KW-0732">Signal</keyword>
<dbReference type="Pfam" id="PF13433">
    <property type="entry name" value="Peripla_BP_5"/>
    <property type="match status" value="1"/>
</dbReference>
<dbReference type="PANTHER" id="PTHR47628">
    <property type="match status" value="1"/>
</dbReference>
<keyword evidence="3" id="KW-1185">Reference proteome</keyword>
<proteinExistence type="predicted"/>
<dbReference type="SUPFAM" id="SSF53822">
    <property type="entry name" value="Periplasmic binding protein-like I"/>
    <property type="match status" value="1"/>
</dbReference>
<evidence type="ECO:0000256" key="1">
    <source>
        <dbReference type="SAM" id="SignalP"/>
    </source>
</evidence>
<gene>
    <name evidence="2" type="primary">amiC</name>
    <name evidence="2" type="ORF">Dxin01_00628</name>
</gene>
<evidence type="ECO:0000313" key="3">
    <source>
        <dbReference type="Proteomes" id="UP001458946"/>
    </source>
</evidence>
<accession>A0ABP9V9P5</accession>
<feature type="chain" id="PRO_5046262122" evidence="1">
    <location>
        <begin position="20"/>
        <end position="399"/>
    </location>
</feature>
<name>A0ABP9V9P5_9DEIO</name>
<reference evidence="2 3" key="1">
    <citation type="submission" date="2024-02" db="EMBL/GenBank/DDBJ databases">
        <title>Deinococcus xinjiangensis NBRC 107630.</title>
        <authorList>
            <person name="Ichikawa N."/>
            <person name="Katano-Makiyama Y."/>
            <person name="Hidaka K."/>
        </authorList>
    </citation>
    <scope>NUCLEOTIDE SEQUENCE [LARGE SCALE GENOMIC DNA]</scope>
    <source>
        <strain evidence="2 3">NBRC 107630</strain>
    </source>
</reference>
<evidence type="ECO:0000313" key="2">
    <source>
        <dbReference type="EMBL" id="GAA5500900.1"/>
    </source>
</evidence>
<protein>
    <submittedName>
        <fullName evidence="2">Aliphatic amidase expression-regulating protein</fullName>
    </submittedName>
</protein>
<feature type="signal peptide" evidence="1">
    <location>
        <begin position="1"/>
        <end position="19"/>
    </location>
</feature>
<dbReference type="InterPro" id="IPR017777">
    <property type="entry name" value="ABC_urea-bd_UrtA"/>
</dbReference>
<dbReference type="CDD" id="cd06355">
    <property type="entry name" value="PBP1_FmdD-like"/>
    <property type="match status" value="1"/>
</dbReference>
<dbReference type="EMBL" id="BAABRN010000005">
    <property type="protein sequence ID" value="GAA5500900.1"/>
    <property type="molecule type" value="Genomic_DNA"/>
</dbReference>